<keyword evidence="5" id="KW-0479">Metal-binding</keyword>
<sequence length="206" mass="24124">MNNRRREVEVNRSETLKYIRLKRNIDSEKEKLRKEIADKKREFTQEDLLRMSEEVFSVLEITGSFRDASTIFIYNSMPDEVATRDFIEKWKHEKNFYFPVVVNNNLVFRHFTENTTYTKSKIGVDEPSGVDFLDFGKIDMVIVPGVAFDRKGNRLGRGKGYYDHFLSGIKAPKVGVCFDFQLYDQIPVSDNDVKMDVIVAENDLIW</sequence>
<dbReference type="STRING" id="1121485.GCA_000426485_00380"/>
<keyword evidence="3 4" id="KW-0067">ATP-binding</keyword>
<evidence type="ECO:0000256" key="3">
    <source>
        <dbReference type="ARBA" id="ARBA00022840"/>
    </source>
</evidence>
<dbReference type="AlphaFoldDB" id="A0A4Y8LAW2"/>
<dbReference type="PANTHER" id="PTHR23407:SF1">
    <property type="entry name" value="5-FORMYLTETRAHYDROFOLATE CYCLO-LIGASE"/>
    <property type="match status" value="1"/>
</dbReference>
<evidence type="ECO:0000256" key="5">
    <source>
        <dbReference type="RuleBase" id="RU361279"/>
    </source>
</evidence>
<proteinExistence type="inferred from homology"/>
<dbReference type="GO" id="GO:0005524">
    <property type="term" value="F:ATP binding"/>
    <property type="evidence" value="ECO:0007669"/>
    <property type="project" value="UniProtKB-KW"/>
</dbReference>
<comment type="caution">
    <text evidence="6">The sequence shown here is derived from an EMBL/GenBank/DDBJ whole genome shotgun (WGS) entry which is preliminary data.</text>
</comment>
<evidence type="ECO:0000313" key="7">
    <source>
        <dbReference type="Proteomes" id="UP000297861"/>
    </source>
</evidence>
<feature type="binding site" evidence="4">
    <location>
        <begin position="29"/>
        <end position="33"/>
    </location>
    <ligand>
        <name>ATP</name>
        <dbReference type="ChEBI" id="CHEBI:30616"/>
    </ligand>
</feature>
<feature type="binding site" evidence="4">
    <location>
        <position position="80"/>
    </location>
    <ligand>
        <name>substrate</name>
    </ligand>
</feature>
<dbReference type="GO" id="GO:0035999">
    <property type="term" value="P:tetrahydrofolate interconversion"/>
    <property type="evidence" value="ECO:0007669"/>
    <property type="project" value="TreeGrafter"/>
</dbReference>
<gene>
    <name evidence="6" type="ORF">E2605_03675</name>
</gene>
<evidence type="ECO:0000256" key="1">
    <source>
        <dbReference type="ARBA" id="ARBA00010638"/>
    </source>
</evidence>
<dbReference type="GO" id="GO:0009396">
    <property type="term" value="P:folic acid-containing compound biosynthetic process"/>
    <property type="evidence" value="ECO:0007669"/>
    <property type="project" value="TreeGrafter"/>
</dbReference>
<dbReference type="InterPro" id="IPR037171">
    <property type="entry name" value="NagB/RpiA_transferase-like"/>
</dbReference>
<dbReference type="NCBIfam" id="TIGR02727">
    <property type="entry name" value="MTHFS_bact"/>
    <property type="match status" value="1"/>
</dbReference>
<dbReference type="Proteomes" id="UP000297861">
    <property type="component" value="Unassembled WGS sequence"/>
</dbReference>
<comment type="catalytic activity">
    <reaction evidence="5">
        <text>(6S)-5-formyl-5,6,7,8-tetrahydrofolate + ATP = (6R)-5,10-methenyltetrahydrofolate + ADP + phosphate</text>
        <dbReference type="Rhea" id="RHEA:10488"/>
        <dbReference type="ChEBI" id="CHEBI:30616"/>
        <dbReference type="ChEBI" id="CHEBI:43474"/>
        <dbReference type="ChEBI" id="CHEBI:57455"/>
        <dbReference type="ChEBI" id="CHEBI:57457"/>
        <dbReference type="ChEBI" id="CHEBI:456216"/>
        <dbReference type="EC" id="6.3.3.2"/>
    </reaction>
</comment>
<dbReference type="Gene3D" id="3.40.50.10420">
    <property type="entry name" value="NagB/RpiA/CoA transferase-like"/>
    <property type="match status" value="1"/>
</dbReference>
<dbReference type="PANTHER" id="PTHR23407">
    <property type="entry name" value="ATPASE INHIBITOR/5-FORMYLTETRAHYDROFOLATE CYCLO-LIGASE"/>
    <property type="match status" value="1"/>
</dbReference>
<reference evidence="6 7" key="1">
    <citation type="submission" date="2019-03" db="EMBL/GenBank/DDBJ databases">
        <title>San Antonio Military Medical Center submission to MRSN (WRAIR), pending publication.</title>
        <authorList>
            <person name="Blyth D.M."/>
            <person name="Mccarthy S.L."/>
            <person name="Schall S.E."/>
            <person name="Stam J.A."/>
            <person name="Ong A.C."/>
            <person name="Mcgann P.T."/>
        </authorList>
    </citation>
    <scope>NUCLEOTIDE SEQUENCE [LARGE SCALE GENOMIC DNA]</scope>
    <source>
        <strain evidence="6 7">MRSN571793</strain>
    </source>
</reference>
<dbReference type="Pfam" id="PF01812">
    <property type="entry name" value="5-FTHF_cyc-lig"/>
    <property type="match status" value="1"/>
</dbReference>
<accession>A0A4Y8LAW2</accession>
<dbReference type="SUPFAM" id="SSF100950">
    <property type="entry name" value="NagB/RpiA/CoA transferase-like"/>
    <property type="match status" value="1"/>
</dbReference>
<feature type="binding site" evidence="4">
    <location>
        <begin position="154"/>
        <end position="162"/>
    </location>
    <ligand>
        <name>ATP</name>
        <dbReference type="ChEBI" id="CHEBI:30616"/>
    </ligand>
</feature>
<comment type="similarity">
    <text evidence="1 5">Belongs to the 5-formyltetrahydrofolate cyclo-ligase family.</text>
</comment>
<keyword evidence="5" id="KW-0460">Magnesium</keyword>
<keyword evidence="6" id="KW-0436">Ligase</keyword>
<dbReference type="GO" id="GO:0030272">
    <property type="term" value="F:5-formyltetrahydrofolate cyclo-ligase activity"/>
    <property type="evidence" value="ECO:0007669"/>
    <property type="project" value="UniProtKB-EC"/>
</dbReference>
<evidence type="ECO:0000256" key="4">
    <source>
        <dbReference type="PIRSR" id="PIRSR006806-1"/>
    </source>
</evidence>
<dbReference type="EC" id="6.3.3.2" evidence="5"/>
<keyword evidence="7" id="KW-1185">Reference proteome</keyword>
<dbReference type="EMBL" id="SOML01000001">
    <property type="protein sequence ID" value="TFD99188.1"/>
    <property type="molecule type" value="Genomic_DNA"/>
</dbReference>
<comment type="cofactor">
    <cofactor evidence="5">
        <name>Mg(2+)</name>
        <dbReference type="ChEBI" id="CHEBI:18420"/>
    </cofactor>
</comment>
<dbReference type="OrthoDB" id="9801938at2"/>
<dbReference type="GO" id="GO:0046872">
    <property type="term" value="F:metal ion binding"/>
    <property type="evidence" value="ECO:0007669"/>
    <property type="project" value="UniProtKB-KW"/>
</dbReference>
<dbReference type="InterPro" id="IPR002698">
    <property type="entry name" value="FTHF_cligase"/>
</dbReference>
<name>A0A4Y8LAW2_9BACT</name>
<dbReference type="PIRSF" id="PIRSF006806">
    <property type="entry name" value="FTHF_cligase"/>
    <property type="match status" value="1"/>
</dbReference>
<evidence type="ECO:0000313" key="6">
    <source>
        <dbReference type="EMBL" id="TFD99188.1"/>
    </source>
</evidence>
<organism evidence="6 7">
    <name type="scientific">Dysgonomonas capnocytophagoides</name>
    <dbReference type="NCBI Taxonomy" id="45254"/>
    <lineage>
        <taxon>Bacteria</taxon>
        <taxon>Pseudomonadati</taxon>
        <taxon>Bacteroidota</taxon>
        <taxon>Bacteroidia</taxon>
        <taxon>Bacteroidales</taxon>
        <taxon>Dysgonomonadaceae</taxon>
        <taxon>Dysgonomonas</taxon>
    </lineage>
</organism>
<evidence type="ECO:0000256" key="2">
    <source>
        <dbReference type="ARBA" id="ARBA00022741"/>
    </source>
</evidence>
<protein>
    <recommendedName>
        <fullName evidence="5">5-formyltetrahydrofolate cyclo-ligase</fullName>
        <ecNumber evidence="5">6.3.3.2</ecNumber>
    </recommendedName>
</protein>
<dbReference type="InterPro" id="IPR024185">
    <property type="entry name" value="FTHF_cligase-like_sf"/>
</dbReference>
<keyword evidence="2 4" id="KW-0547">Nucleotide-binding</keyword>